<sequence>MVKSLLLVCVAVLLYASIITIVKYGVKRGLTRLKQQIKQKVIDSKKKKSKLYYVERQ</sequence>
<gene>
    <name evidence="1" type="ORF">A73_32</name>
</gene>
<name>A0AAE9VYV8_9CAUD</name>
<reference evidence="1 2" key="1">
    <citation type="submission" date="2022-11" db="EMBL/GenBank/DDBJ databases">
        <authorList>
            <person name="Cortes-Martin A."/>
            <person name="Buttimer C.T.H."/>
            <person name="Hill C."/>
        </authorList>
    </citation>
    <scope>NUCLEOTIDE SEQUENCE [LARGE SCALE GENOMIC DNA]</scope>
</reference>
<organism evidence="1 2">
    <name type="scientific">Escherichia phage A73</name>
    <dbReference type="NCBI Taxonomy" id="3003819"/>
    <lineage>
        <taxon>Viruses</taxon>
        <taxon>Duplodnaviria</taxon>
        <taxon>Heunggongvirae</taxon>
        <taxon>Uroviricota</taxon>
        <taxon>Caudoviricetes</taxon>
        <taxon>Vequintavirinae</taxon>
        <taxon>Septuagintavirus</taxon>
        <taxon>Septuagintavirus A73</taxon>
    </lineage>
</organism>
<protein>
    <submittedName>
        <fullName evidence="1">Uncharacterized protein</fullName>
    </submittedName>
</protein>
<keyword evidence="2" id="KW-1185">Reference proteome</keyword>
<dbReference type="Proteomes" id="UP001223579">
    <property type="component" value="Segment"/>
</dbReference>
<evidence type="ECO:0000313" key="1">
    <source>
        <dbReference type="EMBL" id="WBF77658.1"/>
    </source>
</evidence>
<evidence type="ECO:0000313" key="2">
    <source>
        <dbReference type="Proteomes" id="UP001223579"/>
    </source>
</evidence>
<proteinExistence type="predicted"/>
<accession>A0AAE9VYV8</accession>
<dbReference type="EMBL" id="OP778609">
    <property type="protein sequence ID" value="WBF77658.1"/>
    <property type="molecule type" value="Genomic_DNA"/>
</dbReference>